<dbReference type="EMBL" id="JBBWRZ010000011">
    <property type="protein sequence ID" value="KAK8225778.1"/>
    <property type="molecule type" value="Genomic_DNA"/>
</dbReference>
<feature type="compositionally biased region" description="Low complexity" evidence="1">
    <location>
        <begin position="240"/>
        <end position="257"/>
    </location>
</feature>
<evidence type="ECO:0000313" key="3">
    <source>
        <dbReference type="Proteomes" id="UP001492380"/>
    </source>
</evidence>
<reference evidence="2 3" key="1">
    <citation type="submission" date="2024-04" db="EMBL/GenBank/DDBJ databases">
        <title>Phyllosticta paracitricarpa is synonymous to the EU quarantine fungus P. citricarpa based on phylogenomic analyses.</title>
        <authorList>
            <consortium name="Lawrence Berkeley National Laboratory"/>
            <person name="Van Ingen-Buijs V.A."/>
            <person name="Van Westerhoven A.C."/>
            <person name="Haridas S."/>
            <person name="Skiadas P."/>
            <person name="Martin F."/>
            <person name="Groenewald J.Z."/>
            <person name="Crous P.W."/>
            <person name="Seidl M.F."/>
        </authorList>
    </citation>
    <scope>NUCLEOTIDE SEQUENCE [LARGE SCALE GENOMIC DNA]</scope>
    <source>
        <strain evidence="2 3">CBS 123374</strain>
    </source>
</reference>
<protein>
    <submittedName>
        <fullName evidence="2">Uncharacterized protein</fullName>
    </submittedName>
</protein>
<proteinExistence type="predicted"/>
<evidence type="ECO:0000256" key="1">
    <source>
        <dbReference type="SAM" id="MobiDB-lite"/>
    </source>
</evidence>
<organism evidence="2 3">
    <name type="scientific">Phyllosticta capitalensis</name>
    <dbReference type="NCBI Taxonomy" id="121624"/>
    <lineage>
        <taxon>Eukaryota</taxon>
        <taxon>Fungi</taxon>
        <taxon>Dikarya</taxon>
        <taxon>Ascomycota</taxon>
        <taxon>Pezizomycotina</taxon>
        <taxon>Dothideomycetes</taxon>
        <taxon>Dothideomycetes incertae sedis</taxon>
        <taxon>Botryosphaeriales</taxon>
        <taxon>Phyllostictaceae</taxon>
        <taxon>Phyllosticta</taxon>
    </lineage>
</organism>
<evidence type="ECO:0000313" key="2">
    <source>
        <dbReference type="EMBL" id="KAK8225778.1"/>
    </source>
</evidence>
<dbReference type="Proteomes" id="UP001492380">
    <property type="component" value="Unassembled WGS sequence"/>
</dbReference>
<keyword evidence="3" id="KW-1185">Reference proteome</keyword>
<name>A0ABR1YC62_9PEZI</name>
<sequence>MSDQEADSEETNSSSEHEDGAPSAASTSAEADPIHHQPADPPTESDTNNVPDETEEVIGNQQHLSVDNDPLLMWLVSLVAFHRQMMAVLLHQLLLLDFPSRFDITDAQLQEAGFSLITPGHGAGSPHYLRHHSNLDGSGASCAISGPYTLRDVKLKVSSKLYHDFVFRSTVLAHFSGSPEQAVRSGAHLLIANRHKICQLGKQTFPPTHALLTTFIHHYLSASLINCQSRTKWSQAQQNSAPATTSSTETDADSPSSLWAGNGNPSIQGNSEIMDIQLLGDLIQAGVTIQQQMVAAMALALLEIGPELAFSDAQLTSAGFTPMTREATTGTTLYLRHHD</sequence>
<accession>A0ABR1YC62</accession>
<feature type="region of interest" description="Disordered" evidence="1">
    <location>
        <begin position="236"/>
        <end position="264"/>
    </location>
</feature>
<comment type="caution">
    <text evidence="2">The sequence shown here is derived from an EMBL/GenBank/DDBJ whole genome shotgun (WGS) entry which is preliminary data.</text>
</comment>
<feature type="compositionally biased region" description="Acidic residues" evidence="1">
    <location>
        <begin position="1"/>
        <end position="10"/>
    </location>
</feature>
<gene>
    <name evidence="2" type="ORF">HDK90DRAFT_469491</name>
</gene>
<feature type="region of interest" description="Disordered" evidence="1">
    <location>
        <begin position="1"/>
        <end position="52"/>
    </location>
</feature>